<dbReference type="EMBL" id="JACRTP010000001">
    <property type="protein sequence ID" value="MBC8627373.1"/>
    <property type="molecule type" value="Genomic_DNA"/>
</dbReference>
<keyword evidence="3" id="KW-0408">Iron</keyword>
<evidence type="ECO:0000256" key="2">
    <source>
        <dbReference type="ARBA" id="ARBA00022723"/>
    </source>
</evidence>
<dbReference type="Proteomes" id="UP000661649">
    <property type="component" value="Unassembled WGS sequence"/>
</dbReference>
<dbReference type="Pfam" id="PF01869">
    <property type="entry name" value="BcrAD_BadFG"/>
    <property type="match status" value="2"/>
</dbReference>
<evidence type="ECO:0000256" key="1">
    <source>
        <dbReference type="ARBA" id="ARBA00001966"/>
    </source>
</evidence>
<dbReference type="SUPFAM" id="SSF53067">
    <property type="entry name" value="Actin-like ATPase domain"/>
    <property type="match status" value="2"/>
</dbReference>
<feature type="domain" description="DUF2229" evidence="6">
    <location>
        <begin position="679"/>
        <end position="896"/>
    </location>
</feature>
<dbReference type="CDD" id="cd24035">
    <property type="entry name" value="ASKHA_NBD_O66634-like_rpt2"/>
    <property type="match status" value="1"/>
</dbReference>
<evidence type="ECO:0000259" key="6">
    <source>
        <dbReference type="Pfam" id="PF09989"/>
    </source>
</evidence>
<feature type="domain" description="ATPase BadF/BadG/BcrA/BcrD type" evidence="5">
    <location>
        <begin position="330"/>
        <end position="584"/>
    </location>
</feature>
<keyword evidence="4" id="KW-0411">Iron-sulfur</keyword>
<dbReference type="CDD" id="cd24034">
    <property type="entry name" value="ASKHA_NBD_O66634-like_rpt1"/>
    <property type="match status" value="1"/>
</dbReference>
<keyword evidence="2" id="KW-0479">Metal-binding</keyword>
<dbReference type="RefSeq" id="WP_187558117.1">
    <property type="nucleotide sequence ID" value="NZ_JACRTP010000001.1"/>
</dbReference>
<reference evidence="7 8" key="1">
    <citation type="submission" date="2020-08" db="EMBL/GenBank/DDBJ databases">
        <title>Genome public.</title>
        <authorList>
            <person name="Liu C."/>
            <person name="Sun Q."/>
        </authorList>
    </citation>
    <scope>NUCLEOTIDE SEQUENCE [LARGE SCALE GENOMIC DNA]</scope>
    <source>
        <strain evidence="7 8">3_YM_SP_D4_24.mj</strain>
    </source>
</reference>
<name>A0ABR7P7U9_9FIRM</name>
<dbReference type="InterPro" id="IPR043129">
    <property type="entry name" value="ATPase_NBD"/>
</dbReference>
<comment type="caution">
    <text evidence="7">The sequence shown here is derived from an EMBL/GenBank/DDBJ whole genome shotgun (WGS) entry which is preliminary data.</text>
</comment>
<sequence>MPTLQDTKPFVYPLGIDIGSTTVKIAILGQENELLFSDYERHFADIQNTLASLLNKAYQKLGAISVHPVITGSGGLTLANHLEVPFVQEVIAVSTSLQERAPLTDVAIELGGEDAKIIYFEGGNVEQRMNGICAGGTGSFIDQMASLLQTDAPGLNEYAKHYKALYPIAARCGVFAKTDIQPLINEGATKEDLSASIFQAVVNQTISGLACGKPIRGHVAFLGGPLHFLSELKEAFIRTLKLDEEHTIVPENSHLFAAIGSALNAKEDASDVSITEMRDRLSANIKMEFEVNRMEPLFASKEDYDAFNMRQSQYTVKTGDLASYKGNCFLGIDAGSTTTKAALVGEDGSLLFSFYSNNNGNPLATSIRAIQQIYKELPQGAKIAYSCSTGYGEALIKAALMLDEGEVETVSHYYAAAFFDPEVDCILDIGGQDMKCIKIKNQTVDSVQLNEACSSGCGSFIETFANSLNYSVQDFAKAALFAKNPIDLGTRCTVFMNSKVKQAQKEGAEVSDISAGLAYSVIKNALYKVIKVSDASELGRHIVVQGGTFYNDAVLRSFEKIANCEAIRPDIAGIMGAFGAALIARERYSAGTETTMLSIDKINELKYTTTMANCKGCTNNCRLTINKFSGGRQFISGNRCERGIGKEKNKERIPNLYEYKYKKLFSYEPLTEDKAVRGKVGIPRVLNMFENYPFWYTFFTQLKYQVVLSPTSTRKIYELGIESIPSESECYPAKLAHGHVSWLIKQNVNYIFYPCVPYERTEFEDSINHYNCPIVTSYAENIKNNIDELDNPNIRFHNPFLALTNEETVTKRLIEEFSDIPASEVQNAAHLAWVEMAHCREDIRRKGEETLDYLEKTGRRGIVLAGRPYHIDPEIHHGIPDLINTYGIAVLTEDSISHLAPIERPLRVNDQWMYHTRLYAAANFVKEKDNLDLIQLNSFGCGLDAVTTDEVNEILSNSGKTYTCLKIDEVNNLGAARIRIRSLIAALRIKEKQNATRKIVPSSIKKVPFTQEMRKDYTILCPQMSPIHFSILESAFNSCGYHLEVLPNDNKEAVDVGLKYVNNDACYPSLMVVGQIMQALLSGKYDVHKVAIIMSQTGGGCRASNYIGFIRRALKKADLGFIPVISINLSGLEANPGFKITPKLATRLAYGAVFGDVLMKCLYRMRPYESVKGSANALHRKWERRCMEFVSGKHASFAQFNRICRQMIREFDTLPITNEKKPRVGIVGEILVKFLPAANNYLAELLEKEGAEAVCPDLLDFMNYCFYNQNFKAEKLGFKKSTANAANLGIKALEFIRGTANKEFEKSRHFTPSAKIEDLAKMAAPIVSMGNQTGEGWFLTGEMMELIHSDAPNIVCIQPFACLPNHIVGKGVIKAIRKEYPKANIVAIDYDPGASEVNQLNRIKLMLSTAFKRLDETNS</sequence>
<gene>
    <name evidence="7" type="ORF">H8712_01815</name>
</gene>
<evidence type="ECO:0000256" key="3">
    <source>
        <dbReference type="ARBA" id="ARBA00023004"/>
    </source>
</evidence>
<dbReference type="Gene3D" id="3.30.420.40">
    <property type="match status" value="4"/>
</dbReference>
<dbReference type="InterPro" id="IPR018709">
    <property type="entry name" value="CoA_activase_DUF2229"/>
</dbReference>
<accession>A0ABR7P7U9</accession>
<proteinExistence type="predicted"/>
<evidence type="ECO:0000256" key="4">
    <source>
        <dbReference type="ARBA" id="ARBA00023014"/>
    </source>
</evidence>
<dbReference type="PANTHER" id="PTHR32329">
    <property type="entry name" value="BIFUNCTIONAL PROTEIN [INCLUDES 2-HYDROXYACYL-COA DEHYDRATASE (N-TER) AND ITS ACTIVATOR DOMAIN (C_TERM)-RELATED"/>
    <property type="match status" value="1"/>
</dbReference>
<dbReference type="InterPro" id="IPR051805">
    <property type="entry name" value="Dehydratase_Activator_Redct"/>
</dbReference>
<organism evidence="7 8">
    <name type="scientific">Blautia stercoris</name>
    <dbReference type="NCBI Taxonomy" id="871664"/>
    <lineage>
        <taxon>Bacteria</taxon>
        <taxon>Bacillati</taxon>
        <taxon>Bacillota</taxon>
        <taxon>Clostridia</taxon>
        <taxon>Lachnospirales</taxon>
        <taxon>Lachnospiraceae</taxon>
        <taxon>Blautia</taxon>
    </lineage>
</organism>
<comment type="cofactor">
    <cofactor evidence="1">
        <name>[4Fe-4S] cluster</name>
        <dbReference type="ChEBI" id="CHEBI:49883"/>
    </cofactor>
</comment>
<dbReference type="Pfam" id="PF09989">
    <property type="entry name" value="DUF2229"/>
    <property type="match status" value="1"/>
</dbReference>
<feature type="domain" description="ATPase BadF/BadG/BcrA/BcrD type" evidence="5">
    <location>
        <begin position="14"/>
        <end position="264"/>
    </location>
</feature>
<dbReference type="PANTHER" id="PTHR32329:SF4">
    <property type="entry name" value="ACTIVATOR OF 2-HYDROXYACYL-COA DEHYDRATASE"/>
    <property type="match status" value="1"/>
</dbReference>
<dbReference type="InterPro" id="IPR002731">
    <property type="entry name" value="ATPase_BadF"/>
</dbReference>
<dbReference type="NCBIfam" id="TIGR00241">
    <property type="entry name" value="CoA_E_activ"/>
    <property type="match status" value="1"/>
</dbReference>
<evidence type="ECO:0000259" key="5">
    <source>
        <dbReference type="Pfam" id="PF01869"/>
    </source>
</evidence>
<dbReference type="InterPro" id="IPR008275">
    <property type="entry name" value="CoA_E_activase_dom"/>
</dbReference>
<keyword evidence="8" id="KW-1185">Reference proteome</keyword>
<evidence type="ECO:0000313" key="7">
    <source>
        <dbReference type="EMBL" id="MBC8627373.1"/>
    </source>
</evidence>
<protein>
    <submittedName>
        <fullName evidence="7">2-hydroxyacyl-CoA dehydratase</fullName>
    </submittedName>
</protein>
<evidence type="ECO:0000313" key="8">
    <source>
        <dbReference type="Proteomes" id="UP000661649"/>
    </source>
</evidence>